<organism evidence="3 4">
    <name type="scientific">Patiria miniata</name>
    <name type="common">Bat star</name>
    <name type="synonym">Asterina miniata</name>
    <dbReference type="NCBI Taxonomy" id="46514"/>
    <lineage>
        <taxon>Eukaryota</taxon>
        <taxon>Metazoa</taxon>
        <taxon>Echinodermata</taxon>
        <taxon>Eleutherozoa</taxon>
        <taxon>Asterozoa</taxon>
        <taxon>Asteroidea</taxon>
        <taxon>Valvatacea</taxon>
        <taxon>Valvatida</taxon>
        <taxon>Asterinidae</taxon>
        <taxon>Patiria</taxon>
    </lineage>
</organism>
<evidence type="ECO:0000313" key="4">
    <source>
        <dbReference type="Proteomes" id="UP000887568"/>
    </source>
</evidence>
<keyword evidence="4" id="KW-1185">Reference proteome</keyword>
<dbReference type="GO" id="GO:0031083">
    <property type="term" value="C:BLOC-1 complex"/>
    <property type="evidence" value="ECO:0007669"/>
    <property type="project" value="TreeGrafter"/>
</dbReference>
<dbReference type="PANTHER" id="PTHR16230:SF3">
    <property type="entry name" value="BIOGENESIS OF LYSOSOMAL ORGANELLES COMPLEX-1, SUBUNIT 4, CAPPUCCINO"/>
    <property type="match status" value="1"/>
</dbReference>
<dbReference type="EnsemblMetazoa" id="XM_038214398.1">
    <property type="protein sequence ID" value="XP_038070326.1"/>
    <property type="gene ID" value="LOC119739443"/>
</dbReference>
<sequence>MSDPVTEENKDCDPDRTAEILEETARDYAEYVMVDPQREKLQLDEKIEEMLTRLDEFCAVVDMIRTDSSLSLNRSLPGIHAKAQEIKAIFHRIDKLEEFVSVVRDNVATMEEEVNEVEKEQGTLHSIKNLLSALPVFTTKRSTGPKPPKKFTPLEIFKTSDYIKAEPAEATPNPEANSENT</sequence>
<feature type="region of interest" description="Disordered" evidence="2">
    <location>
        <begin position="162"/>
        <end position="181"/>
    </location>
</feature>
<dbReference type="AlphaFoldDB" id="A0A914B4B6"/>
<evidence type="ECO:0000313" key="3">
    <source>
        <dbReference type="EnsemblMetazoa" id="XP_038070326.1"/>
    </source>
</evidence>
<feature type="compositionally biased region" description="Low complexity" evidence="2">
    <location>
        <begin position="168"/>
        <end position="181"/>
    </location>
</feature>
<name>A0A914B4B6_PATMI</name>
<dbReference type="GeneID" id="119739443"/>
<feature type="coiled-coil region" evidence="1">
    <location>
        <begin position="93"/>
        <end position="120"/>
    </location>
</feature>
<dbReference type="InterPro" id="IPR024857">
    <property type="entry name" value="Cappuccino"/>
</dbReference>
<keyword evidence="1" id="KW-0175">Coiled coil</keyword>
<dbReference type="RefSeq" id="XP_038070326.1">
    <property type="nucleotide sequence ID" value="XM_038214398.1"/>
</dbReference>
<accession>A0A914B4B6</accession>
<reference evidence="3" key="1">
    <citation type="submission" date="2022-11" db="UniProtKB">
        <authorList>
            <consortium name="EnsemblMetazoa"/>
        </authorList>
    </citation>
    <scope>IDENTIFICATION</scope>
</reference>
<dbReference type="OMA" id="MLDMIRG"/>
<proteinExistence type="predicted"/>
<protein>
    <submittedName>
        <fullName evidence="3">Uncharacterized protein</fullName>
    </submittedName>
</protein>
<evidence type="ECO:0000256" key="2">
    <source>
        <dbReference type="SAM" id="MobiDB-lite"/>
    </source>
</evidence>
<evidence type="ECO:0000256" key="1">
    <source>
        <dbReference type="SAM" id="Coils"/>
    </source>
</evidence>
<dbReference type="PANTHER" id="PTHR16230">
    <property type="entry name" value="CAPPUCCINO"/>
    <property type="match status" value="1"/>
</dbReference>
<dbReference type="Proteomes" id="UP000887568">
    <property type="component" value="Unplaced"/>
</dbReference>
<dbReference type="OrthoDB" id="2372305at2759"/>
<dbReference type="Gene3D" id="1.20.58.1540">
    <property type="entry name" value="Actin interacting protein 3, C-terminal domain"/>
    <property type="match status" value="1"/>
</dbReference>